<sequence length="410" mass="44741">MSDMLYLRVDELVHGTSDQPDAPQEVAPEYSVELQILPLQLTVDQDTLKFAEEFWQDCCMSTYVEEPDGEDYVAQAGIVEENEDELHPDPSQALNFGRSPKAGSSVPLFFQEVKVGSLFVAIDYKAKRIDTEALKRGELWQLVNALPILEGLEVRFTKVVVYQKRGLEKVLNEVAQCWGADLDRTQVLRCLSGITPIRSIANISGGFAEMVLDPLKQYLAGEDAEHVSRTMLRGVVSFLRHVTVESIDLTERVFVGAQAALEYANSRFTKTPASGSRPSDAFSAGRAGPLEADAGFASSSSRGSEWLPVERGSANFMQPGGAAEGLQEAGSNLTQGLRNTGPILVKPFVEIKQGAPKKQVLQSVVSGIPVCILRPAIGVTSAAVPAIRGVRNRLDPSHRREMVRKYRGPG</sequence>
<dbReference type="AlphaFoldDB" id="A0A9P1BMA3"/>
<evidence type="ECO:0000313" key="14">
    <source>
        <dbReference type="Proteomes" id="UP001152797"/>
    </source>
</evidence>
<dbReference type="GO" id="GO:0005789">
    <property type="term" value="C:endoplasmic reticulum membrane"/>
    <property type="evidence" value="ECO:0007669"/>
    <property type="project" value="UniProtKB-SubCell"/>
</dbReference>
<evidence type="ECO:0000256" key="4">
    <source>
        <dbReference type="ARBA" id="ARBA00018070"/>
    </source>
</evidence>
<evidence type="ECO:0000313" key="13">
    <source>
        <dbReference type="EMBL" id="CAL1127786.1"/>
    </source>
</evidence>
<keyword evidence="6" id="KW-0256">Endoplasmic reticulum</keyword>
<dbReference type="EMBL" id="CAMXCT030000133">
    <property type="protein sequence ID" value="CAL4761723.1"/>
    <property type="molecule type" value="Genomic_DNA"/>
</dbReference>
<comment type="catalytic activity">
    <reaction evidence="11">
        <text>a 1,2-diacyl-sn-glycero-3-phosphoethanolamine(in) = a 1,2-diacyl-sn-glycero-3-phosphoethanolamine(out)</text>
        <dbReference type="Rhea" id="RHEA:38895"/>
        <dbReference type="ChEBI" id="CHEBI:64612"/>
    </reaction>
</comment>
<dbReference type="OrthoDB" id="449486at2759"/>
<comment type="similarity">
    <text evidence="3">Belongs to the ATG2 family.</text>
</comment>
<evidence type="ECO:0000256" key="9">
    <source>
        <dbReference type="ARBA" id="ARBA00023136"/>
    </source>
</evidence>
<evidence type="ECO:0000256" key="6">
    <source>
        <dbReference type="ARBA" id="ARBA00022824"/>
    </source>
</evidence>
<dbReference type="GO" id="GO:0000045">
    <property type="term" value="P:autophagosome assembly"/>
    <property type="evidence" value="ECO:0007669"/>
    <property type="project" value="TreeGrafter"/>
</dbReference>
<evidence type="ECO:0000256" key="10">
    <source>
        <dbReference type="ARBA" id="ARBA00024479"/>
    </source>
</evidence>
<evidence type="ECO:0000256" key="5">
    <source>
        <dbReference type="ARBA" id="ARBA00022448"/>
    </source>
</evidence>
<dbReference type="GO" id="GO:0006869">
    <property type="term" value="P:lipid transport"/>
    <property type="evidence" value="ECO:0007669"/>
    <property type="project" value="UniProtKB-KW"/>
</dbReference>
<dbReference type="PANTHER" id="PTHR13190">
    <property type="entry name" value="AUTOPHAGY-RELATED 2, ISOFORM A"/>
    <property type="match status" value="1"/>
</dbReference>
<dbReference type="GO" id="GO:0000422">
    <property type="term" value="P:autophagy of mitochondrion"/>
    <property type="evidence" value="ECO:0007669"/>
    <property type="project" value="TreeGrafter"/>
</dbReference>
<proteinExistence type="inferred from homology"/>
<organism evidence="12">
    <name type="scientific">Cladocopium goreaui</name>
    <dbReference type="NCBI Taxonomy" id="2562237"/>
    <lineage>
        <taxon>Eukaryota</taxon>
        <taxon>Sar</taxon>
        <taxon>Alveolata</taxon>
        <taxon>Dinophyceae</taxon>
        <taxon>Suessiales</taxon>
        <taxon>Symbiodiniaceae</taxon>
        <taxon>Cladocopium</taxon>
    </lineage>
</organism>
<dbReference type="InterPro" id="IPR026849">
    <property type="entry name" value="ATG2"/>
</dbReference>
<evidence type="ECO:0000256" key="1">
    <source>
        <dbReference type="ARBA" id="ARBA00004406"/>
    </source>
</evidence>
<evidence type="ECO:0000256" key="8">
    <source>
        <dbReference type="ARBA" id="ARBA00023055"/>
    </source>
</evidence>
<dbReference type="EMBL" id="CAMXCT010000133">
    <property type="protein sequence ID" value="CAI3974411.1"/>
    <property type="molecule type" value="Genomic_DNA"/>
</dbReference>
<evidence type="ECO:0000313" key="12">
    <source>
        <dbReference type="EMBL" id="CAI3974411.1"/>
    </source>
</evidence>
<keyword evidence="14" id="KW-1185">Reference proteome</keyword>
<dbReference type="GO" id="GO:0061723">
    <property type="term" value="P:glycophagy"/>
    <property type="evidence" value="ECO:0007669"/>
    <property type="project" value="TreeGrafter"/>
</dbReference>
<dbReference type="GO" id="GO:0061908">
    <property type="term" value="C:phagophore"/>
    <property type="evidence" value="ECO:0007669"/>
    <property type="project" value="TreeGrafter"/>
</dbReference>
<gene>
    <name evidence="12" type="ORF">C1SCF055_LOCUS2813</name>
</gene>
<name>A0A9P1BMA3_9DINO</name>
<dbReference type="GO" id="GO:0061709">
    <property type="term" value="P:reticulophagy"/>
    <property type="evidence" value="ECO:0007669"/>
    <property type="project" value="TreeGrafter"/>
</dbReference>
<keyword evidence="9" id="KW-0472">Membrane</keyword>
<evidence type="ECO:0000256" key="3">
    <source>
        <dbReference type="ARBA" id="ARBA00009714"/>
    </source>
</evidence>
<reference evidence="13" key="2">
    <citation type="submission" date="2024-04" db="EMBL/GenBank/DDBJ databases">
        <authorList>
            <person name="Chen Y."/>
            <person name="Shah S."/>
            <person name="Dougan E. K."/>
            <person name="Thang M."/>
            <person name="Chan C."/>
        </authorList>
    </citation>
    <scope>NUCLEOTIDE SEQUENCE [LARGE SCALE GENOMIC DNA]</scope>
</reference>
<keyword evidence="7" id="KW-0072">Autophagy</keyword>
<comment type="subcellular location">
    <subcellularLocation>
        <location evidence="1">Endoplasmic reticulum membrane</location>
        <topology evidence="1">Peripheral membrane protein</topology>
    </subcellularLocation>
    <subcellularLocation>
        <location evidence="2">Preautophagosomal structure membrane</location>
        <topology evidence="2">Peripheral membrane protein</topology>
    </subcellularLocation>
</comment>
<comment type="caution">
    <text evidence="12">The sequence shown here is derived from an EMBL/GenBank/DDBJ whole genome shotgun (WGS) entry which is preliminary data.</text>
</comment>
<dbReference type="Proteomes" id="UP001152797">
    <property type="component" value="Unassembled WGS sequence"/>
</dbReference>
<dbReference type="GO" id="GO:0032266">
    <property type="term" value="F:phosphatidylinositol-3-phosphate binding"/>
    <property type="evidence" value="ECO:0007669"/>
    <property type="project" value="TreeGrafter"/>
</dbReference>
<keyword evidence="5" id="KW-0813">Transport</keyword>
<accession>A0A9P1BMA3</accession>
<comment type="catalytic activity">
    <reaction evidence="10">
        <text>a 1,2-diacyl-sn-glycero-3-phospho-L-serine(in) = a 1,2-diacyl-sn-glycero-3-phospho-L-serine(out)</text>
        <dbReference type="Rhea" id="RHEA:38663"/>
        <dbReference type="ChEBI" id="CHEBI:57262"/>
    </reaction>
</comment>
<keyword evidence="8" id="KW-0445">Lipid transport</keyword>
<dbReference type="PANTHER" id="PTHR13190:SF1">
    <property type="entry name" value="AUTOPHAGY-RELATED 2, ISOFORM A"/>
    <property type="match status" value="1"/>
</dbReference>
<protein>
    <recommendedName>
        <fullName evidence="4">Autophagy-related protein 2</fullName>
    </recommendedName>
</protein>
<dbReference type="EMBL" id="CAMXCT020000133">
    <property type="protein sequence ID" value="CAL1127786.1"/>
    <property type="molecule type" value="Genomic_DNA"/>
</dbReference>
<evidence type="ECO:0000256" key="11">
    <source>
        <dbReference type="ARBA" id="ARBA00024615"/>
    </source>
</evidence>
<dbReference type="GO" id="GO:0034727">
    <property type="term" value="P:piecemeal microautophagy of the nucleus"/>
    <property type="evidence" value="ECO:0007669"/>
    <property type="project" value="TreeGrafter"/>
</dbReference>
<dbReference type="Pfam" id="PF13329">
    <property type="entry name" value="ATG2_CAD"/>
    <property type="match status" value="1"/>
</dbReference>
<reference evidence="12" key="1">
    <citation type="submission" date="2022-10" db="EMBL/GenBank/DDBJ databases">
        <authorList>
            <person name="Chen Y."/>
            <person name="Dougan E. K."/>
            <person name="Chan C."/>
            <person name="Rhodes N."/>
            <person name="Thang M."/>
        </authorList>
    </citation>
    <scope>NUCLEOTIDE SEQUENCE</scope>
</reference>
<evidence type="ECO:0000256" key="2">
    <source>
        <dbReference type="ARBA" id="ARBA00004623"/>
    </source>
</evidence>
<dbReference type="GO" id="GO:0034045">
    <property type="term" value="C:phagophore assembly site membrane"/>
    <property type="evidence" value="ECO:0007669"/>
    <property type="project" value="UniProtKB-SubCell"/>
</dbReference>
<dbReference type="GO" id="GO:0043495">
    <property type="term" value="F:protein-membrane adaptor activity"/>
    <property type="evidence" value="ECO:0007669"/>
    <property type="project" value="TreeGrafter"/>
</dbReference>
<evidence type="ECO:0000256" key="7">
    <source>
        <dbReference type="ARBA" id="ARBA00023006"/>
    </source>
</evidence>